<protein>
    <submittedName>
        <fullName evidence="1">Uncharacterized protein</fullName>
    </submittedName>
</protein>
<name>A0A5B0E886_9MICC</name>
<evidence type="ECO:0000313" key="2">
    <source>
        <dbReference type="Proteomes" id="UP000323856"/>
    </source>
</evidence>
<dbReference type="Proteomes" id="UP000323856">
    <property type="component" value="Unassembled WGS sequence"/>
</dbReference>
<reference evidence="1 2" key="1">
    <citation type="submission" date="2019-07" db="EMBL/GenBank/DDBJ databases">
        <title>Analysis of the biochemical properties, biological activity and biotechnological potential of siderophores and biosurfactants produced by Antarctic psychrotolerant bacteria.</title>
        <authorList>
            <person name="Styczynski M."/>
            <person name="Krucon T."/>
            <person name="Decewicz P."/>
            <person name="Dziewit L."/>
        </authorList>
    </citation>
    <scope>NUCLEOTIDE SEQUENCE [LARGE SCALE GENOMIC DNA]</scope>
    <source>
        <strain evidence="1 2">ANT_H27</strain>
    </source>
</reference>
<accession>A0A5B0E886</accession>
<dbReference type="EMBL" id="VOBL01000021">
    <property type="protein sequence ID" value="KAA0974061.1"/>
    <property type="molecule type" value="Genomic_DNA"/>
</dbReference>
<dbReference type="AlphaFoldDB" id="A0A5B0E886"/>
<evidence type="ECO:0000313" key="1">
    <source>
        <dbReference type="EMBL" id="KAA0974061.1"/>
    </source>
</evidence>
<sequence>MHRRGAQWGGGDESVDKYFVRWALADTCGFSGAPVVALDWYPYDVDPAITGESLDERSLRPRARETK</sequence>
<comment type="caution">
    <text evidence="1">The sequence shown here is derived from an EMBL/GenBank/DDBJ whole genome shotgun (WGS) entry which is preliminary data.</text>
</comment>
<dbReference type="RefSeq" id="WP_149620585.1">
    <property type="nucleotide sequence ID" value="NZ_VOBL01000021.1"/>
</dbReference>
<organism evidence="1 2">
    <name type="scientific">Paeniglutamicibacter gangotriensis</name>
    <dbReference type="NCBI Taxonomy" id="254787"/>
    <lineage>
        <taxon>Bacteria</taxon>
        <taxon>Bacillati</taxon>
        <taxon>Actinomycetota</taxon>
        <taxon>Actinomycetes</taxon>
        <taxon>Micrococcales</taxon>
        <taxon>Micrococcaceae</taxon>
        <taxon>Paeniglutamicibacter</taxon>
    </lineage>
</organism>
<proteinExistence type="predicted"/>
<gene>
    <name evidence="1" type="ORF">FQ154_16585</name>
</gene>